<evidence type="ECO:0000256" key="4">
    <source>
        <dbReference type="ARBA" id="ARBA00022656"/>
    </source>
</evidence>
<keyword evidence="3" id="KW-0964">Secreted</keyword>
<protein>
    <submittedName>
        <fullName evidence="9">Hemolysin-type calcium-binding repeat-containing protein</fullName>
    </submittedName>
</protein>
<dbReference type="Gene3D" id="2.130.10.10">
    <property type="entry name" value="YVTN repeat-like/Quinoprotein amine dehydrogenase"/>
    <property type="match status" value="1"/>
</dbReference>
<reference evidence="10" key="1">
    <citation type="submission" date="2016-10" db="EMBL/GenBank/DDBJ databases">
        <authorList>
            <person name="Varghese N."/>
            <person name="Submissions S."/>
        </authorList>
    </citation>
    <scope>NUCLEOTIDE SEQUENCE [LARGE SCALE GENOMIC DNA]</scope>
    <source>
        <strain evidence="10">DSM 28463</strain>
    </source>
</reference>
<dbReference type="PRINTS" id="PR00313">
    <property type="entry name" value="CABNDNGRPT"/>
</dbReference>
<dbReference type="InterPro" id="IPR018511">
    <property type="entry name" value="Hemolysin-typ_Ca-bd_CS"/>
</dbReference>
<dbReference type="EMBL" id="FOVP01000029">
    <property type="protein sequence ID" value="SFO34231.1"/>
    <property type="molecule type" value="Genomic_DNA"/>
</dbReference>
<dbReference type="PRINTS" id="PR01488">
    <property type="entry name" value="RTXTOXINA"/>
</dbReference>
<evidence type="ECO:0000256" key="2">
    <source>
        <dbReference type="ARBA" id="ARBA00004613"/>
    </source>
</evidence>
<accession>A0A1I5GF98</accession>
<feature type="region of interest" description="Disordered" evidence="8">
    <location>
        <begin position="500"/>
        <end position="724"/>
    </location>
</feature>
<dbReference type="GO" id="GO:0016020">
    <property type="term" value="C:membrane"/>
    <property type="evidence" value="ECO:0007669"/>
    <property type="project" value="UniProtKB-SubCell"/>
</dbReference>
<keyword evidence="4" id="KW-0800">Toxin</keyword>
<dbReference type="SUPFAM" id="SSF75011">
    <property type="entry name" value="3-carboxy-cis,cis-mucoante lactonizing enzyme"/>
    <property type="match status" value="1"/>
</dbReference>
<proteinExistence type="predicted"/>
<dbReference type="InterPro" id="IPR003995">
    <property type="entry name" value="RTX_toxin_determinant-A"/>
</dbReference>
<dbReference type="Gene3D" id="2.150.10.10">
    <property type="entry name" value="Serralysin-like metalloprotease, C-terminal"/>
    <property type="match status" value="4"/>
</dbReference>
<feature type="compositionally biased region" description="Gly residues" evidence="8">
    <location>
        <begin position="583"/>
        <end position="595"/>
    </location>
</feature>
<gene>
    <name evidence="9" type="ORF">SAMN04487859_1299</name>
</gene>
<keyword evidence="10" id="KW-1185">Reference proteome</keyword>
<evidence type="ECO:0000256" key="1">
    <source>
        <dbReference type="ARBA" id="ARBA00004370"/>
    </source>
</evidence>
<evidence type="ECO:0000313" key="9">
    <source>
        <dbReference type="EMBL" id="SFO34231.1"/>
    </source>
</evidence>
<dbReference type="GO" id="GO:0005576">
    <property type="term" value="C:extracellular region"/>
    <property type="evidence" value="ECO:0007669"/>
    <property type="project" value="UniProtKB-SubCell"/>
</dbReference>
<name>A0A1I5GF98_9RHOB</name>
<evidence type="ECO:0000256" key="3">
    <source>
        <dbReference type="ARBA" id="ARBA00022525"/>
    </source>
</evidence>
<keyword evidence="7" id="KW-0472">Membrane</keyword>
<dbReference type="InterPro" id="IPR015943">
    <property type="entry name" value="WD40/YVTN_repeat-like_dom_sf"/>
</dbReference>
<keyword evidence="5" id="KW-0677">Repeat</keyword>
<evidence type="ECO:0000256" key="5">
    <source>
        <dbReference type="ARBA" id="ARBA00022737"/>
    </source>
</evidence>
<sequence length="810" mass="81923">MPVQLRHAGTIYAENHEFSQSAIAIFGLPDGRFSVLDYSTGVTRVVSAGAIGPRIDVSWWHEAEARAGFQVIGHAGTLPPALVSDLQANWAAGGRSGQLAFLGEGAHQSEAATVLAAELSGVAYLFVGASDGSGLSGFTLNDDGAVQTTVSVTDNARNYLKNVSDMALAEVNGAAYLYAGSATEHGVSGFRVGSDGALEPGESFGMAQSLPVQTVTALETVEVAGHDFLLVAGAGSSSLSVLAVGDDGTLSVRDHVIDDLPTRFSGVTQLEVVSVDGHVFVLAAGDDDGLSLFRLTAEGRLVHLDTMADGLDWALNGVSGLAAQADDNGLTILTTSAGEGGLSLFRVDFSNPGVIEQATSAVLTGTEGDDLLSLRNTAGEIRAGAGDDVLSDGAGADTLAGGEGADIFVLRADGRRDVILDIQVGEDVLDLSAWPFLRNIDQIEVSPTERGAVLRFAGEELELRSHDGARLEAGDIAGLLSPFLSHVTVERGPLQIAAPEPIPVTELPPPPPAPAPEPEPEPEPDPVPPANNGQTSVGTNGADLLEGTAENDMLAGRGGNDTLRGQAGDDTLAASDGDDLVEGGAGHDNIGGGPGDDTLRGQAGRDTLGGGLGDDLIEAGDDHDVVSGGPGNDLVSGGAGDDTLAGSFGADTVLGNGGDDSIGGGPGSDMLDGGAGNDRLGGGEGNDTVDGGGGDDFLAGGGRHDLLRGGSGRDTLNGGAGNDRLEGGGGADLFVFNELNDGEEDVIVGFQPGDDRVRLSGVEGQGQNGRFQALDIIMTGQGAEVHYGGHTILFEGLAIGALSADDFIFL</sequence>
<dbReference type="SUPFAM" id="SSF51120">
    <property type="entry name" value="beta-Roll"/>
    <property type="match status" value="2"/>
</dbReference>
<dbReference type="Proteomes" id="UP000198599">
    <property type="component" value="Unassembled WGS sequence"/>
</dbReference>
<keyword evidence="6" id="KW-0843">Virulence</keyword>
<dbReference type="GO" id="GO:0005509">
    <property type="term" value="F:calcium ion binding"/>
    <property type="evidence" value="ECO:0007669"/>
    <property type="project" value="InterPro"/>
</dbReference>
<feature type="compositionally biased region" description="Pro residues" evidence="8">
    <location>
        <begin position="500"/>
        <end position="517"/>
    </location>
</feature>
<feature type="compositionally biased region" description="Gly residues" evidence="8">
    <location>
        <begin position="655"/>
        <end position="701"/>
    </location>
</feature>
<dbReference type="AlphaFoldDB" id="A0A1I5GF98"/>
<dbReference type="PANTHER" id="PTHR38340">
    <property type="entry name" value="S-LAYER PROTEIN"/>
    <property type="match status" value="1"/>
</dbReference>
<dbReference type="Pfam" id="PF00353">
    <property type="entry name" value="HemolysinCabind"/>
    <property type="match status" value="6"/>
</dbReference>
<dbReference type="PROSITE" id="PS00330">
    <property type="entry name" value="HEMOLYSIN_CALCIUM"/>
    <property type="match status" value="4"/>
</dbReference>
<evidence type="ECO:0000256" key="6">
    <source>
        <dbReference type="ARBA" id="ARBA00023026"/>
    </source>
</evidence>
<evidence type="ECO:0000313" key="10">
    <source>
        <dbReference type="Proteomes" id="UP000198599"/>
    </source>
</evidence>
<dbReference type="PANTHER" id="PTHR38340:SF1">
    <property type="entry name" value="S-LAYER PROTEIN"/>
    <property type="match status" value="1"/>
</dbReference>
<dbReference type="InterPro" id="IPR011049">
    <property type="entry name" value="Serralysin-like_metalloprot_C"/>
</dbReference>
<evidence type="ECO:0000256" key="7">
    <source>
        <dbReference type="ARBA" id="ARBA00023136"/>
    </source>
</evidence>
<dbReference type="STRING" id="1005928.SAMN04487859_1299"/>
<evidence type="ECO:0000256" key="8">
    <source>
        <dbReference type="SAM" id="MobiDB-lite"/>
    </source>
</evidence>
<dbReference type="InterPro" id="IPR050557">
    <property type="entry name" value="RTX_toxin/Mannuronan_C5-epim"/>
</dbReference>
<dbReference type="InterPro" id="IPR001343">
    <property type="entry name" value="Hemolysn_Ca-bd"/>
</dbReference>
<organism evidence="9 10">
    <name type="scientific">Roseovarius lutimaris</name>
    <dbReference type="NCBI Taxonomy" id="1005928"/>
    <lineage>
        <taxon>Bacteria</taxon>
        <taxon>Pseudomonadati</taxon>
        <taxon>Pseudomonadota</taxon>
        <taxon>Alphaproteobacteria</taxon>
        <taxon>Rhodobacterales</taxon>
        <taxon>Roseobacteraceae</taxon>
        <taxon>Roseovarius</taxon>
    </lineage>
</organism>
<dbReference type="GO" id="GO:0090729">
    <property type="term" value="F:toxin activity"/>
    <property type="evidence" value="ECO:0007669"/>
    <property type="project" value="UniProtKB-KW"/>
</dbReference>
<comment type="subcellular location">
    <subcellularLocation>
        <location evidence="1">Membrane</location>
    </subcellularLocation>
    <subcellularLocation>
        <location evidence="2">Secreted</location>
    </subcellularLocation>
</comment>